<dbReference type="GO" id="GO:0000166">
    <property type="term" value="F:nucleotide binding"/>
    <property type="evidence" value="ECO:0007669"/>
    <property type="project" value="InterPro"/>
</dbReference>
<dbReference type="Pfam" id="PF01408">
    <property type="entry name" value="GFO_IDH_MocA"/>
    <property type="match status" value="1"/>
</dbReference>
<organism evidence="2 3">
    <name type="scientific">Mizuhopecten yessoensis</name>
    <name type="common">Japanese scallop</name>
    <name type="synonym">Patinopecten yessoensis</name>
    <dbReference type="NCBI Taxonomy" id="6573"/>
    <lineage>
        <taxon>Eukaryota</taxon>
        <taxon>Metazoa</taxon>
        <taxon>Spiralia</taxon>
        <taxon>Lophotrochozoa</taxon>
        <taxon>Mollusca</taxon>
        <taxon>Bivalvia</taxon>
        <taxon>Autobranchia</taxon>
        <taxon>Pteriomorphia</taxon>
        <taxon>Pectinida</taxon>
        <taxon>Pectinoidea</taxon>
        <taxon>Pectinidae</taxon>
        <taxon>Mizuhopecten</taxon>
    </lineage>
</organism>
<dbReference type="InterPro" id="IPR036291">
    <property type="entry name" value="NAD(P)-bd_dom_sf"/>
</dbReference>
<sequence>MADGSASNPYGVVVVGMGIAGRVRIRDLTASTHCEGCHWTVKGFVSRRDIEVEGSVKLELDEALNRKDVHVIIICTENEQHEDQVRKSLQHGKHVLIEFPVALNSRAAKEFYQLASQKGLILHQENIALLNNFKDKLTGAGKWKCGTISLTGKLNGWIGDMKRSGRPFIANISLIETVYHLVGEVKVIGGKFTTLENGYNATAELETTDGKKVIVSLTRLTEAKRQKRVYFEIEDGSTVEYVPEAPKSQSTQGDGKKPVSNNWGEKHNFEHWELPEVTLNKAYQMKYQ</sequence>
<evidence type="ECO:0000313" key="3">
    <source>
        <dbReference type="Proteomes" id="UP000242188"/>
    </source>
</evidence>
<dbReference type="AlphaFoldDB" id="A0A210QUT1"/>
<proteinExistence type="predicted"/>
<evidence type="ECO:0000313" key="2">
    <source>
        <dbReference type="EMBL" id="OWF52500.1"/>
    </source>
</evidence>
<protein>
    <submittedName>
        <fullName evidence="2">Biliverdin reductase A</fullName>
    </submittedName>
</protein>
<comment type="caution">
    <text evidence="2">The sequence shown here is derived from an EMBL/GenBank/DDBJ whole genome shotgun (WGS) entry which is preliminary data.</text>
</comment>
<dbReference type="EMBL" id="NEDP02001786">
    <property type="protein sequence ID" value="OWF52500.1"/>
    <property type="molecule type" value="Genomic_DNA"/>
</dbReference>
<dbReference type="OrthoDB" id="2129491at2759"/>
<gene>
    <name evidence="2" type="ORF">KP79_PYT06843</name>
</gene>
<dbReference type="PANTHER" id="PTHR43377:SF1">
    <property type="entry name" value="BILIVERDIN REDUCTASE A"/>
    <property type="match status" value="1"/>
</dbReference>
<dbReference type="Gene3D" id="3.40.50.720">
    <property type="entry name" value="NAD(P)-binding Rossmann-like Domain"/>
    <property type="match status" value="1"/>
</dbReference>
<keyword evidence="3" id="KW-1185">Reference proteome</keyword>
<dbReference type="InterPro" id="IPR000683">
    <property type="entry name" value="Gfo/Idh/MocA-like_OxRdtase_N"/>
</dbReference>
<accession>A0A210QUT1</accession>
<evidence type="ECO:0000259" key="1">
    <source>
        <dbReference type="Pfam" id="PF01408"/>
    </source>
</evidence>
<reference evidence="2 3" key="1">
    <citation type="journal article" date="2017" name="Nat. Ecol. Evol.">
        <title>Scallop genome provides insights into evolution of bilaterian karyotype and development.</title>
        <authorList>
            <person name="Wang S."/>
            <person name="Zhang J."/>
            <person name="Jiao W."/>
            <person name="Li J."/>
            <person name="Xun X."/>
            <person name="Sun Y."/>
            <person name="Guo X."/>
            <person name="Huan P."/>
            <person name="Dong B."/>
            <person name="Zhang L."/>
            <person name="Hu X."/>
            <person name="Sun X."/>
            <person name="Wang J."/>
            <person name="Zhao C."/>
            <person name="Wang Y."/>
            <person name="Wang D."/>
            <person name="Huang X."/>
            <person name="Wang R."/>
            <person name="Lv J."/>
            <person name="Li Y."/>
            <person name="Zhang Z."/>
            <person name="Liu B."/>
            <person name="Lu W."/>
            <person name="Hui Y."/>
            <person name="Liang J."/>
            <person name="Zhou Z."/>
            <person name="Hou R."/>
            <person name="Li X."/>
            <person name="Liu Y."/>
            <person name="Li H."/>
            <person name="Ning X."/>
            <person name="Lin Y."/>
            <person name="Zhao L."/>
            <person name="Xing Q."/>
            <person name="Dou J."/>
            <person name="Li Y."/>
            <person name="Mao J."/>
            <person name="Guo H."/>
            <person name="Dou H."/>
            <person name="Li T."/>
            <person name="Mu C."/>
            <person name="Jiang W."/>
            <person name="Fu Q."/>
            <person name="Fu X."/>
            <person name="Miao Y."/>
            <person name="Liu J."/>
            <person name="Yu Q."/>
            <person name="Li R."/>
            <person name="Liao H."/>
            <person name="Li X."/>
            <person name="Kong Y."/>
            <person name="Jiang Z."/>
            <person name="Chourrout D."/>
            <person name="Li R."/>
            <person name="Bao Z."/>
        </authorList>
    </citation>
    <scope>NUCLEOTIDE SEQUENCE [LARGE SCALE GENOMIC DNA]</scope>
    <source>
        <strain evidence="2 3">PY_sf001</strain>
    </source>
</reference>
<name>A0A210QUT1_MIZYE</name>
<dbReference type="Proteomes" id="UP000242188">
    <property type="component" value="Unassembled WGS sequence"/>
</dbReference>
<dbReference type="Gene3D" id="3.30.360.10">
    <property type="entry name" value="Dihydrodipicolinate Reductase, domain 2"/>
    <property type="match status" value="1"/>
</dbReference>
<dbReference type="STRING" id="6573.A0A210QUT1"/>
<dbReference type="InterPro" id="IPR051450">
    <property type="entry name" value="Gfo/Idh/MocA_Oxidoreductases"/>
</dbReference>
<dbReference type="SUPFAM" id="SSF51735">
    <property type="entry name" value="NAD(P)-binding Rossmann-fold domains"/>
    <property type="match status" value="1"/>
</dbReference>
<feature type="domain" description="Gfo/Idh/MocA-like oxidoreductase N-terminal" evidence="1">
    <location>
        <begin position="12"/>
        <end position="123"/>
    </location>
</feature>
<dbReference type="PANTHER" id="PTHR43377">
    <property type="entry name" value="BILIVERDIN REDUCTASE A"/>
    <property type="match status" value="1"/>
</dbReference>